<dbReference type="InterPro" id="IPR011706">
    <property type="entry name" value="Cu-oxidase_C"/>
</dbReference>
<dbReference type="Proteomes" id="UP000521922">
    <property type="component" value="Unassembled WGS sequence"/>
</dbReference>
<evidence type="ECO:0000313" key="6">
    <source>
        <dbReference type="EMBL" id="NYD24943.1"/>
    </source>
</evidence>
<proteinExistence type="predicted"/>
<dbReference type="Pfam" id="PF07732">
    <property type="entry name" value="Cu-oxidase_3"/>
    <property type="match status" value="1"/>
</dbReference>
<dbReference type="Gene3D" id="2.60.40.420">
    <property type="entry name" value="Cupredoxins - blue copper proteins"/>
    <property type="match status" value="3"/>
</dbReference>
<dbReference type="PROSITE" id="PS00080">
    <property type="entry name" value="MULTICOPPER_OXIDASE2"/>
    <property type="match status" value="1"/>
</dbReference>
<keyword evidence="2" id="KW-0560">Oxidoreductase</keyword>
<dbReference type="CDD" id="cd13900">
    <property type="entry name" value="CuRO_3_Tth-MCO_like"/>
    <property type="match status" value="1"/>
</dbReference>
<feature type="compositionally biased region" description="Pro residues" evidence="3">
    <location>
        <begin position="1"/>
        <end position="13"/>
    </location>
</feature>
<evidence type="ECO:0000256" key="3">
    <source>
        <dbReference type="SAM" id="MobiDB-lite"/>
    </source>
</evidence>
<gene>
    <name evidence="6" type="ORF">BJ968_004483</name>
</gene>
<organism evidence="6 7">
    <name type="scientific">Kineococcus aurantiacus</name>
    <dbReference type="NCBI Taxonomy" id="37633"/>
    <lineage>
        <taxon>Bacteria</taxon>
        <taxon>Bacillati</taxon>
        <taxon>Actinomycetota</taxon>
        <taxon>Actinomycetes</taxon>
        <taxon>Kineosporiales</taxon>
        <taxon>Kineosporiaceae</taxon>
        <taxon>Kineococcus</taxon>
    </lineage>
</organism>
<dbReference type="AlphaFoldDB" id="A0A7Y9DQR5"/>
<dbReference type="InterPro" id="IPR008972">
    <property type="entry name" value="Cupredoxin"/>
</dbReference>
<dbReference type="InterPro" id="IPR011707">
    <property type="entry name" value="Cu-oxidase-like_N"/>
</dbReference>
<feature type="region of interest" description="Disordered" evidence="3">
    <location>
        <begin position="1"/>
        <end position="22"/>
    </location>
</feature>
<reference evidence="6 7" key="1">
    <citation type="submission" date="2020-07" db="EMBL/GenBank/DDBJ databases">
        <title>Sequencing the genomes of 1000 actinobacteria strains.</title>
        <authorList>
            <person name="Klenk H.-P."/>
        </authorList>
    </citation>
    <scope>NUCLEOTIDE SEQUENCE [LARGE SCALE GENOMIC DNA]</scope>
    <source>
        <strain evidence="6 7">DSM 7487</strain>
    </source>
</reference>
<dbReference type="EMBL" id="JACCBB010000001">
    <property type="protein sequence ID" value="NYD24943.1"/>
    <property type="molecule type" value="Genomic_DNA"/>
</dbReference>
<dbReference type="InterPro" id="IPR045087">
    <property type="entry name" value="Cu-oxidase_fam"/>
</dbReference>
<comment type="caution">
    <text evidence="6">The sequence shown here is derived from an EMBL/GenBank/DDBJ whole genome shotgun (WGS) entry which is preliminary data.</text>
</comment>
<evidence type="ECO:0000256" key="2">
    <source>
        <dbReference type="ARBA" id="ARBA00023002"/>
    </source>
</evidence>
<dbReference type="InterPro" id="IPR002355">
    <property type="entry name" value="Cu_oxidase_Cu_BS"/>
</dbReference>
<dbReference type="PANTHER" id="PTHR11709">
    <property type="entry name" value="MULTI-COPPER OXIDASE"/>
    <property type="match status" value="1"/>
</dbReference>
<dbReference type="GO" id="GO:0005507">
    <property type="term" value="F:copper ion binding"/>
    <property type="evidence" value="ECO:0007669"/>
    <property type="project" value="InterPro"/>
</dbReference>
<dbReference type="InterPro" id="IPR006311">
    <property type="entry name" value="TAT_signal"/>
</dbReference>
<sequence>MSPSEPTPPPGPDQPNQQRRPAVSRRALLTGAGAVALVGTSGALALARRGPRLPLDGPALPQLAELELTTGADGARTGLLSAGSTTTGLAYNGSAPGPLLRLREGERVRLSFHNDTGAHSSLHLHGLPLGPAADAPFAHLEPGTGDVREFTLPAGCAGTYWYHPHAHGDVERQLLAGLAGPVVVTGPLDQTPELAAADDRLLMLTRQGSALHANGVLHPVVHAQAGRVRLRLLNATAGDHLLIGLVRDGRRQPMHLIATDSGFTQRPVPLQEVLLAPGERAEVLIDTTRAGTVGVQALPYSVYGPGGATSEERTLAVLQVPAGLAPLPLPQQLLPLQRLDPAAAVRTRRLTLGADGHGAYTLDGHTFDPDRVDISAQLGTVEVWELVNEHTTDHPFHLHSYPFQVLQRAGTPEPFTAWRDTVNVPAASTVRIAVPLRGEAGRTVYHCHIASHEDLGMMGVLDVRDLREVRS</sequence>
<feature type="domain" description="Plastocyanin-like" evidence="5">
    <location>
        <begin position="83"/>
        <end position="186"/>
    </location>
</feature>
<protein>
    <submittedName>
        <fullName evidence="6">FtsP/CotA-like multicopper oxidase with cupredoxin domain</fullName>
    </submittedName>
</protein>
<dbReference type="PANTHER" id="PTHR11709:SF2">
    <property type="entry name" value="MULTICOPPER OXIDASE LPR1"/>
    <property type="match status" value="1"/>
</dbReference>
<evidence type="ECO:0000259" key="4">
    <source>
        <dbReference type="Pfam" id="PF07731"/>
    </source>
</evidence>
<feature type="domain" description="Plastocyanin-like" evidence="4">
    <location>
        <begin position="360"/>
        <end position="464"/>
    </location>
</feature>
<keyword evidence="1" id="KW-0479">Metal-binding</keyword>
<name>A0A7Y9DQR5_9ACTN</name>
<dbReference type="GO" id="GO:0016491">
    <property type="term" value="F:oxidoreductase activity"/>
    <property type="evidence" value="ECO:0007669"/>
    <property type="project" value="UniProtKB-KW"/>
</dbReference>
<dbReference type="Pfam" id="PF07731">
    <property type="entry name" value="Cu-oxidase_2"/>
    <property type="match status" value="1"/>
</dbReference>
<accession>A0A7Y9DQR5</accession>
<dbReference type="RefSeq" id="WP_218885251.1">
    <property type="nucleotide sequence ID" value="NZ_BAAAGN010000015.1"/>
</dbReference>
<evidence type="ECO:0000313" key="7">
    <source>
        <dbReference type="Proteomes" id="UP000521922"/>
    </source>
</evidence>
<keyword evidence="7" id="KW-1185">Reference proteome</keyword>
<dbReference type="PROSITE" id="PS51318">
    <property type="entry name" value="TAT"/>
    <property type="match status" value="1"/>
</dbReference>
<dbReference type="SUPFAM" id="SSF49503">
    <property type="entry name" value="Cupredoxins"/>
    <property type="match status" value="3"/>
</dbReference>
<evidence type="ECO:0000256" key="1">
    <source>
        <dbReference type="ARBA" id="ARBA00022723"/>
    </source>
</evidence>
<feature type="region of interest" description="Disordered" evidence="3">
    <location>
        <begin position="77"/>
        <end position="97"/>
    </location>
</feature>
<evidence type="ECO:0000259" key="5">
    <source>
        <dbReference type="Pfam" id="PF07732"/>
    </source>
</evidence>